<dbReference type="InterPro" id="IPR000924">
    <property type="entry name" value="Glu/Gln-tRNA-synth"/>
</dbReference>
<evidence type="ECO:0000256" key="3">
    <source>
        <dbReference type="ARBA" id="ARBA00022741"/>
    </source>
</evidence>
<sequence>MVASGRAEVRVRFAPSPTGELHIGGARTALFNWLFAKHYRGKFILRIEDTDVARSSENFYRVVLDNLRWLGLDWDEGPERGGRYSPYLQSQRLHIYEKYTHKLLEEGKAYLCYCTPQELEDHRRRLQKEGEPLRYIGKCRDLSSEERKSLEDEGRKPALRFKVPPGTAWVDDLSRGRVSFENRLIGDFIILKSDGTPTYNFACVIDDSLMKITHVIRGDEHLPNTPRQVLLYRALGFPLPRFAHIPLILGKDSSKLSKRHSATSVSYYREQGYLPWTMVNYLALLGW</sequence>
<keyword evidence="4 8" id="KW-0067">ATP-binding</keyword>
<dbReference type="FunFam" id="3.40.50.620:FF:000045">
    <property type="entry name" value="Glutamate--tRNA ligase, mitochondrial"/>
    <property type="match status" value="1"/>
</dbReference>
<dbReference type="InterPro" id="IPR020058">
    <property type="entry name" value="Glu/Gln-tRNA-synth_Ib_cat-dom"/>
</dbReference>
<dbReference type="CDD" id="cd00808">
    <property type="entry name" value="GluRS_core"/>
    <property type="match status" value="1"/>
</dbReference>
<dbReference type="PROSITE" id="PS00178">
    <property type="entry name" value="AA_TRNA_LIGASE_I"/>
    <property type="match status" value="1"/>
</dbReference>
<dbReference type="Gene3D" id="3.40.50.620">
    <property type="entry name" value="HUPs"/>
    <property type="match status" value="1"/>
</dbReference>
<feature type="domain" description="Glutamyl/glutaminyl-tRNA synthetase class Ib catalytic" evidence="9">
    <location>
        <begin position="8"/>
        <end position="287"/>
    </location>
</feature>
<evidence type="ECO:0000256" key="4">
    <source>
        <dbReference type="ARBA" id="ARBA00022840"/>
    </source>
</evidence>
<dbReference type="InterPro" id="IPR001412">
    <property type="entry name" value="aa-tRNA-synth_I_CS"/>
</dbReference>
<keyword evidence="3 8" id="KW-0547">Nucleotide-binding</keyword>
<gene>
    <name evidence="10" type="ORF">E3J68_04415</name>
</gene>
<evidence type="ECO:0000256" key="5">
    <source>
        <dbReference type="ARBA" id="ARBA00022917"/>
    </source>
</evidence>
<evidence type="ECO:0000256" key="1">
    <source>
        <dbReference type="ARBA" id="ARBA00012835"/>
    </source>
</evidence>
<evidence type="ECO:0000256" key="8">
    <source>
        <dbReference type="RuleBase" id="RU363037"/>
    </source>
</evidence>
<dbReference type="GO" id="GO:0004818">
    <property type="term" value="F:glutamate-tRNA ligase activity"/>
    <property type="evidence" value="ECO:0007669"/>
    <property type="project" value="UniProtKB-EC"/>
</dbReference>
<keyword evidence="6 8" id="KW-0030">Aminoacyl-tRNA synthetase</keyword>
<dbReference type="InterPro" id="IPR049940">
    <property type="entry name" value="GluQ/Sye"/>
</dbReference>
<feature type="non-terminal residue" evidence="10">
    <location>
        <position position="287"/>
    </location>
</feature>
<reference evidence="10 11" key="1">
    <citation type="submission" date="2019-03" db="EMBL/GenBank/DDBJ databases">
        <title>Metabolic potential of uncultured bacteria and archaea associated with petroleum seepage in deep-sea sediments.</title>
        <authorList>
            <person name="Dong X."/>
            <person name="Hubert C."/>
        </authorList>
    </citation>
    <scope>NUCLEOTIDE SEQUENCE [LARGE SCALE GENOMIC DNA]</scope>
    <source>
        <strain evidence="10">E44_bin3</strain>
    </source>
</reference>
<evidence type="ECO:0000256" key="6">
    <source>
        <dbReference type="ARBA" id="ARBA00023146"/>
    </source>
</evidence>
<comment type="caution">
    <text evidence="10">The sequence shown here is derived from an EMBL/GenBank/DDBJ whole genome shotgun (WGS) entry which is preliminary data.</text>
</comment>
<keyword evidence="5 8" id="KW-0648">Protein biosynthesis</keyword>
<dbReference type="AlphaFoldDB" id="A0A523TAF8"/>
<dbReference type="GO" id="GO:0005829">
    <property type="term" value="C:cytosol"/>
    <property type="evidence" value="ECO:0007669"/>
    <property type="project" value="TreeGrafter"/>
</dbReference>
<evidence type="ECO:0000256" key="2">
    <source>
        <dbReference type="ARBA" id="ARBA00022598"/>
    </source>
</evidence>
<evidence type="ECO:0000313" key="10">
    <source>
        <dbReference type="EMBL" id="TET27287.1"/>
    </source>
</evidence>
<evidence type="ECO:0000313" key="11">
    <source>
        <dbReference type="Proteomes" id="UP000316517"/>
    </source>
</evidence>
<dbReference type="PANTHER" id="PTHR43311">
    <property type="entry name" value="GLUTAMATE--TRNA LIGASE"/>
    <property type="match status" value="1"/>
</dbReference>
<dbReference type="PANTHER" id="PTHR43311:SF2">
    <property type="entry name" value="GLUTAMATE--TRNA LIGASE, MITOCHONDRIAL-RELATED"/>
    <property type="match status" value="1"/>
</dbReference>
<protein>
    <recommendedName>
        <fullName evidence="1">glutamate--tRNA ligase</fullName>
        <ecNumber evidence="1">6.1.1.17</ecNumber>
    </recommendedName>
    <alternativeName>
        <fullName evidence="7">Glutamyl-tRNA synthetase</fullName>
    </alternativeName>
</protein>
<dbReference type="GO" id="GO:0008270">
    <property type="term" value="F:zinc ion binding"/>
    <property type="evidence" value="ECO:0007669"/>
    <property type="project" value="InterPro"/>
</dbReference>
<dbReference type="GO" id="GO:0006424">
    <property type="term" value="P:glutamyl-tRNA aminoacylation"/>
    <property type="evidence" value="ECO:0007669"/>
    <property type="project" value="InterPro"/>
</dbReference>
<dbReference type="InterPro" id="IPR004527">
    <property type="entry name" value="Glu-tRNA-ligase_bac/mito"/>
</dbReference>
<dbReference type="GO" id="GO:0005524">
    <property type="term" value="F:ATP binding"/>
    <property type="evidence" value="ECO:0007669"/>
    <property type="project" value="UniProtKB-KW"/>
</dbReference>
<accession>A0A523TAF8</accession>
<dbReference type="NCBIfam" id="TIGR00464">
    <property type="entry name" value="gltX_bact"/>
    <property type="match status" value="1"/>
</dbReference>
<evidence type="ECO:0000259" key="9">
    <source>
        <dbReference type="Pfam" id="PF00749"/>
    </source>
</evidence>
<dbReference type="SUPFAM" id="SSF52374">
    <property type="entry name" value="Nucleotidylyl transferase"/>
    <property type="match status" value="1"/>
</dbReference>
<dbReference type="InterPro" id="IPR033910">
    <property type="entry name" value="GluRS_core"/>
</dbReference>
<keyword evidence="2 8" id="KW-0436">Ligase</keyword>
<dbReference type="PRINTS" id="PR00987">
    <property type="entry name" value="TRNASYNTHGLU"/>
</dbReference>
<comment type="similarity">
    <text evidence="8">Belongs to the class-I aminoacyl-tRNA synthetase family.</text>
</comment>
<name>A0A523TAF8_UNCAE</name>
<dbReference type="EC" id="6.1.1.17" evidence="1"/>
<dbReference type="EMBL" id="SOJT01000193">
    <property type="protein sequence ID" value="TET27287.1"/>
    <property type="molecule type" value="Genomic_DNA"/>
</dbReference>
<proteinExistence type="inferred from homology"/>
<dbReference type="Proteomes" id="UP000316517">
    <property type="component" value="Unassembled WGS sequence"/>
</dbReference>
<dbReference type="InterPro" id="IPR014729">
    <property type="entry name" value="Rossmann-like_a/b/a_fold"/>
</dbReference>
<dbReference type="Pfam" id="PF00749">
    <property type="entry name" value="tRNA-synt_1c"/>
    <property type="match status" value="1"/>
</dbReference>
<evidence type="ECO:0000256" key="7">
    <source>
        <dbReference type="ARBA" id="ARBA00030865"/>
    </source>
</evidence>
<organism evidence="10 11">
    <name type="scientific">Aerophobetes bacterium</name>
    <dbReference type="NCBI Taxonomy" id="2030807"/>
    <lineage>
        <taxon>Bacteria</taxon>
        <taxon>Candidatus Aerophobota</taxon>
    </lineage>
</organism>